<evidence type="ECO:0000313" key="2">
    <source>
        <dbReference type="Proteomes" id="UP001183817"/>
    </source>
</evidence>
<comment type="caution">
    <text evidence="1">The sequence shown here is derived from an EMBL/GenBank/DDBJ whole genome shotgun (WGS) entry which is preliminary data.</text>
</comment>
<sequence>MGILDPDKYQGLLNAPDELDNIPVHLTRHQAQKCAAIVTAGHDGHAAYAEATVTVAKYLQALALDELPGLSRTAADSATLWQILDDLPWPVPGPPADQAS</sequence>
<evidence type="ECO:0000313" key="1">
    <source>
        <dbReference type="EMBL" id="MDR7358918.1"/>
    </source>
</evidence>
<proteinExistence type="predicted"/>
<gene>
    <name evidence="1" type="ORF">J2S64_002609</name>
</gene>
<protein>
    <submittedName>
        <fullName evidence="1">Uncharacterized protein</fullName>
    </submittedName>
</protein>
<name>A0ABU2BMI6_9MICC</name>
<dbReference type="EMBL" id="JAVDYI010000001">
    <property type="protein sequence ID" value="MDR7358918.1"/>
    <property type="molecule type" value="Genomic_DNA"/>
</dbReference>
<reference evidence="1 2" key="1">
    <citation type="submission" date="2023-07" db="EMBL/GenBank/DDBJ databases">
        <title>Sequencing the genomes of 1000 actinobacteria strains.</title>
        <authorList>
            <person name="Klenk H.-P."/>
        </authorList>
    </citation>
    <scope>NUCLEOTIDE SEQUENCE [LARGE SCALE GENOMIC DNA]</scope>
    <source>
        <strain evidence="1 2">DSM 20167</strain>
    </source>
</reference>
<dbReference type="RefSeq" id="WP_310291040.1">
    <property type="nucleotide sequence ID" value="NZ_BAAAWO010000001.1"/>
</dbReference>
<accession>A0ABU2BMI6</accession>
<dbReference type="Proteomes" id="UP001183817">
    <property type="component" value="Unassembled WGS sequence"/>
</dbReference>
<keyword evidence="2" id="KW-1185">Reference proteome</keyword>
<organism evidence="1 2">
    <name type="scientific">Paeniglutamicibacter sulfureus</name>
    <dbReference type="NCBI Taxonomy" id="43666"/>
    <lineage>
        <taxon>Bacteria</taxon>
        <taxon>Bacillati</taxon>
        <taxon>Actinomycetota</taxon>
        <taxon>Actinomycetes</taxon>
        <taxon>Micrococcales</taxon>
        <taxon>Micrococcaceae</taxon>
        <taxon>Paeniglutamicibacter</taxon>
    </lineage>
</organism>